<dbReference type="PANTHER" id="PTHR43133">
    <property type="entry name" value="RNA POLYMERASE ECF-TYPE SIGMA FACTO"/>
    <property type="match status" value="1"/>
</dbReference>
<dbReference type="InterPro" id="IPR007627">
    <property type="entry name" value="RNA_pol_sigma70_r2"/>
</dbReference>
<dbReference type="InterPro" id="IPR013784">
    <property type="entry name" value="Carb-bd-like_fold"/>
</dbReference>
<dbReference type="SUPFAM" id="SSF49464">
    <property type="entry name" value="Carboxypeptidase regulatory domain-like"/>
    <property type="match status" value="1"/>
</dbReference>
<name>A0A518EKZ6_9BACT</name>
<dbReference type="InterPro" id="IPR014284">
    <property type="entry name" value="RNA_pol_sigma-70_dom"/>
</dbReference>
<evidence type="ECO:0000256" key="5">
    <source>
        <dbReference type="SAM" id="MobiDB-lite"/>
    </source>
</evidence>
<keyword evidence="3" id="KW-0731">Sigma factor</keyword>
<sequence>MFLAAGRGPGSFMWMNTDRYTLAHEELHSDMEWLSRLAHRLVRDPALADDAVQEAWLAAQRRLDARGPEARPSRGQLNRSLRGIVLHALRSARRRRFHEAAGAKSEALPSTEELLALGERQQLLWRHLAALDEPYRSTIMLRFQQSLSTQELAARQCEREDTVRWRTRRGLELLRDSLEREEGGAGLLGMAPLAALASSAAETASPAAAAAGSAAVGGTSTYVSTGAFWMTHKGSTAIIVAVAAALLAGLMLIPNLLTGSDEQLPREEQPTELVAQNPGDSPDPAAVSLHDMPQESSTQRREAPLPHAESSTALAASEAVEESVEFAVASGRVVDSQGHPVEGAVVELSCQQRWDRATVTRPDGSFECPCPAEPHRRVSLVVQPKDHHGFVSVAFGRFSSCQFPPLELERVDVGDLVVAAAGVATGQVVDEHGEPIVGAKITGNPWYFSAETDSNGRFRAAGLDLGDNYLRARAAGFVEFGTEVALKEGETLQLDPIIMERAMLIRVVGEVVDQGGAPVPGATVSHRDLSGDVAEDGTFVIEFPGDGELYLSASAPGFRESKAQRCVDGSTAHFVLHPAGSLHRLQVVSQGSGAPIEGAKIKTDLREDSPLADLTAGAWRWAHAPGSSGDESEADGRLDVLASTEHDWLTVSAPGHQDRTVAPGAAAELGSIEVIALRSRGRAVITGTVAESLPLPDVTTIEVQILERLEAHGDGEGRMVREWVAPPESVRNGASLTAWLTPRPVLAVRSRHLIHTDGDRRYTYAHAERALGRVLVRLPDGQAALSRPFVFRLEGEVEVGELERVALGSLSGRVVLPHPALATSLVLGMEGLPGEPLKVDALGKFGASRLLPGSYFLAATRVPDGLSTERFHRIIEIQPGKETAVEFDPELPPYGEVEVTLKVNGAEPQNGFAVTFIQGDRRFYDHFDHRDGRPARLVVPAADGYHVVVEPTLPGDPNVECQVDGTVDVPPGLSKFDFEVEACTVICSVGEQYFNKLNRAWQFLLTDGPDGRPREPVNAGRHMHFESRPSDESPYLDVTFHLVPVSARNLRLYVEGRNDEPLLNLPFEAILKAGETVRVVLD</sequence>
<dbReference type="PANTHER" id="PTHR43133:SF51">
    <property type="entry name" value="RNA POLYMERASE SIGMA FACTOR"/>
    <property type="match status" value="1"/>
</dbReference>
<dbReference type="Pfam" id="PF04542">
    <property type="entry name" value="Sigma70_r2"/>
    <property type="match status" value="1"/>
</dbReference>
<protein>
    <submittedName>
        <fullName evidence="7">RNA polymerase sigma factor</fullName>
    </submittedName>
</protein>
<dbReference type="Gene3D" id="1.10.1740.10">
    <property type="match status" value="1"/>
</dbReference>
<dbReference type="InterPro" id="IPR013324">
    <property type="entry name" value="RNA_pol_sigma_r3/r4-like"/>
</dbReference>
<feature type="region of interest" description="Disordered" evidence="5">
    <location>
        <begin position="262"/>
        <end position="313"/>
    </location>
</feature>
<dbReference type="GO" id="GO:0006352">
    <property type="term" value="P:DNA-templated transcription initiation"/>
    <property type="evidence" value="ECO:0007669"/>
    <property type="project" value="InterPro"/>
</dbReference>
<comment type="similarity">
    <text evidence="1">Belongs to the sigma-70 factor family. ECF subfamily.</text>
</comment>
<dbReference type="Proteomes" id="UP000320390">
    <property type="component" value="Chromosome"/>
</dbReference>
<dbReference type="OrthoDB" id="9795666at2"/>
<evidence type="ECO:0000256" key="2">
    <source>
        <dbReference type="ARBA" id="ARBA00023015"/>
    </source>
</evidence>
<keyword evidence="4" id="KW-0804">Transcription</keyword>
<dbReference type="GO" id="GO:0030246">
    <property type="term" value="F:carbohydrate binding"/>
    <property type="evidence" value="ECO:0007669"/>
    <property type="project" value="InterPro"/>
</dbReference>
<dbReference type="Gene3D" id="1.10.10.10">
    <property type="entry name" value="Winged helix-like DNA-binding domain superfamily/Winged helix DNA-binding domain"/>
    <property type="match status" value="1"/>
</dbReference>
<dbReference type="Gene3D" id="2.60.40.1120">
    <property type="entry name" value="Carboxypeptidase-like, regulatory domain"/>
    <property type="match status" value="2"/>
</dbReference>
<evidence type="ECO:0000256" key="1">
    <source>
        <dbReference type="ARBA" id="ARBA00010641"/>
    </source>
</evidence>
<evidence type="ECO:0000256" key="4">
    <source>
        <dbReference type="ARBA" id="ARBA00023163"/>
    </source>
</evidence>
<evidence type="ECO:0000259" key="6">
    <source>
        <dbReference type="Pfam" id="PF04542"/>
    </source>
</evidence>
<reference evidence="7 8" key="1">
    <citation type="submission" date="2019-02" db="EMBL/GenBank/DDBJ databases">
        <title>Deep-cultivation of Planctomycetes and their phenomic and genomic characterization uncovers novel biology.</title>
        <authorList>
            <person name="Wiegand S."/>
            <person name="Jogler M."/>
            <person name="Boedeker C."/>
            <person name="Pinto D."/>
            <person name="Vollmers J."/>
            <person name="Rivas-Marin E."/>
            <person name="Kohn T."/>
            <person name="Peeters S.H."/>
            <person name="Heuer A."/>
            <person name="Rast P."/>
            <person name="Oberbeckmann S."/>
            <person name="Bunk B."/>
            <person name="Jeske O."/>
            <person name="Meyerdierks A."/>
            <person name="Storesund J.E."/>
            <person name="Kallscheuer N."/>
            <person name="Luecker S."/>
            <person name="Lage O.M."/>
            <person name="Pohl T."/>
            <person name="Merkel B.J."/>
            <person name="Hornburger P."/>
            <person name="Mueller R.-W."/>
            <person name="Bruemmer F."/>
            <person name="Labrenz M."/>
            <person name="Spormann A.M."/>
            <person name="Op den Camp H."/>
            <person name="Overmann J."/>
            <person name="Amann R."/>
            <person name="Jetten M.S.M."/>
            <person name="Mascher T."/>
            <person name="Medema M.H."/>
            <person name="Devos D.P."/>
            <person name="Kaster A.-K."/>
            <person name="Ovreas L."/>
            <person name="Rohde M."/>
            <person name="Galperin M.Y."/>
            <person name="Jogler C."/>
        </authorList>
    </citation>
    <scope>NUCLEOTIDE SEQUENCE [LARGE SCALE GENOMIC DNA]</scope>
    <source>
        <strain evidence="7 8">Poly30</strain>
    </source>
</reference>
<accession>A0A518EKZ6</accession>
<gene>
    <name evidence="7" type="ORF">Poly30_02510</name>
</gene>
<organism evidence="7 8">
    <name type="scientific">Saltatorellus ferox</name>
    <dbReference type="NCBI Taxonomy" id="2528018"/>
    <lineage>
        <taxon>Bacteria</taxon>
        <taxon>Pseudomonadati</taxon>
        <taxon>Planctomycetota</taxon>
        <taxon>Planctomycetia</taxon>
        <taxon>Planctomycetia incertae sedis</taxon>
        <taxon>Saltatorellus</taxon>
    </lineage>
</organism>
<dbReference type="NCBIfam" id="TIGR02937">
    <property type="entry name" value="sigma70-ECF"/>
    <property type="match status" value="1"/>
</dbReference>
<evidence type="ECO:0000256" key="3">
    <source>
        <dbReference type="ARBA" id="ARBA00023082"/>
    </source>
</evidence>
<dbReference type="InterPro" id="IPR039425">
    <property type="entry name" value="RNA_pol_sigma-70-like"/>
</dbReference>
<dbReference type="InterPro" id="IPR008969">
    <property type="entry name" value="CarboxyPept-like_regulatory"/>
</dbReference>
<keyword evidence="8" id="KW-1185">Reference proteome</keyword>
<evidence type="ECO:0000313" key="7">
    <source>
        <dbReference type="EMBL" id="QDV04758.1"/>
    </source>
</evidence>
<dbReference type="SUPFAM" id="SSF88946">
    <property type="entry name" value="Sigma2 domain of RNA polymerase sigma factors"/>
    <property type="match status" value="1"/>
</dbReference>
<dbReference type="Pfam" id="PF13620">
    <property type="entry name" value="CarboxypepD_reg"/>
    <property type="match status" value="1"/>
</dbReference>
<dbReference type="InterPro" id="IPR036388">
    <property type="entry name" value="WH-like_DNA-bd_sf"/>
</dbReference>
<dbReference type="GO" id="GO:0016987">
    <property type="term" value="F:sigma factor activity"/>
    <property type="evidence" value="ECO:0007669"/>
    <property type="project" value="UniProtKB-KW"/>
</dbReference>
<proteinExistence type="inferred from homology"/>
<dbReference type="InterPro" id="IPR013325">
    <property type="entry name" value="RNA_pol_sigma_r2"/>
</dbReference>
<dbReference type="EMBL" id="CP036434">
    <property type="protein sequence ID" value="QDV04758.1"/>
    <property type="molecule type" value="Genomic_DNA"/>
</dbReference>
<dbReference type="SUPFAM" id="SSF49452">
    <property type="entry name" value="Starch-binding domain-like"/>
    <property type="match status" value="1"/>
</dbReference>
<dbReference type="AlphaFoldDB" id="A0A518EKZ6"/>
<feature type="domain" description="RNA polymerase sigma-70 region 2" evidence="6">
    <location>
        <begin position="33"/>
        <end position="94"/>
    </location>
</feature>
<evidence type="ECO:0000313" key="8">
    <source>
        <dbReference type="Proteomes" id="UP000320390"/>
    </source>
</evidence>
<dbReference type="SUPFAM" id="SSF88659">
    <property type="entry name" value="Sigma3 and sigma4 domains of RNA polymerase sigma factors"/>
    <property type="match status" value="1"/>
</dbReference>
<keyword evidence="2" id="KW-0805">Transcription regulation</keyword>